<evidence type="ECO:0000313" key="4">
    <source>
        <dbReference type="Proteomes" id="UP001167160"/>
    </source>
</evidence>
<gene>
    <name evidence="3" type="ORF">M1E25_20090</name>
</gene>
<dbReference type="EMBL" id="JAMQGM010000044">
    <property type="protein sequence ID" value="MCM2579622.1"/>
    <property type="molecule type" value="Genomic_DNA"/>
</dbReference>
<evidence type="ECO:0000259" key="1">
    <source>
        <dbReference type="Pfam" id="PF13622"/>
    </source>
</evidence>
<dbReference type="InterPro" id="IPR049449">
    <property type="entry name" value="TesB_ACOT8-like_N"/>
</dbReference>
<feature type="domain" description="Acyl-CoA thioesterase-like N-terminal HotDog" evidence="1">
    <location>
        <begin position="26"/>
        <end position="109"/>
    </location>
</feature>
<sequence length="266" mass="28959">MSASSGETAFYVRTDADRYAPTAFTRGPWDAASQHAGPPAALLGRSVERRPDGRDDMRLARITYEILRPVPIRPLEISVEVVRAGRGTELLEASLTPEGGEAVMRARALRIRRTAESVPEVLEGPAVLPWQDSAELPFFDVPWDVGYHTAMELRFAAGSFTERGPATCWMRPRVPLVAGEETGALERVLVAADSGNGISSELDFRTHVFVNPDLTVHLHRHPIGEWVCVQARTSIDTAGIGTADASLHDEKGPIGRSVQSLFVAAR</sequence>
<dbReference type="InterPro" id="IPR029069">
    <property type="entry name" value="HotDog_dom_sf"/>
</dbReference>
<protein>
    <submittedName>
        <fullName evidence="3">Thioesterase family protein</fullName>
    </submittedName>
</protein>
<evidence type="ECO:0000313" key="3">
    <source>
        <dbReference type="EMBL" id="MCM2579622.1"/>
    </source>
</evidence>
<feature type="domain" description="Acyl-CoA thioesterase-like C-terminal" evidence="2">
    <location>
        <begin position="133"/>
        <end position="263"/>
    </location>
</feature>
<reference evidence="3" key="1">
    <citation type="journal article" date="2023" name="Int. J. Syst. Evol. Microbiol.">
        <title>Streptomyces meridianus sp. nov. isolated from brackish water of the Tagus estuary in Alcochete, Portugal.</title>
        <authorList>
            <person name="Santos J.D.N."/>
            <person name="Klimek D."/>
            <person name="Calusinska M."/>
            <person name="Lobo Da Cunha A."/>
            <person name="Catita J."/>
            <person name="Goncalves H."/>
            <person name="Gonzalez I."/>
            <person name="Reyes F."/>
            <person name="Lage O.M."/>
        </authorList>
    </citation>
    <scope>NUCLEOTIDE SEQUENCE</scope>
    <source>
        <strain evidence="3">MTZ3.1</strain>
    </source>
</reference>
<accession>A0ABT0XAS5</accession>
<organism evidence="3 4">
    <name type="scientific">Streptomyces meridianus</name>
    <dbReference type="NCBI Taxonomy" id="2938945"/>
    <lineage>
        <taxon>Bacteria</taxon>
        <taxon>Bacillati</taxon>
        <taxon>Actinomycetota</taxon>
        <taxon>Actinomycetes</taxon>
        <taxon>Kitasatosporales</taxon>
        <taxon>Streptomycetaceae</taxon>
        <taxon>Streptomyces</taxon>
    </lineage>
</organism>
<dbReference type="Pfam" id="PF13622">
    <property type="entry name" value="4HBT_3"/>
    <property type="match status" value="1"/>
</dbReference>
<comment type="caution">
    <text evidence="3">The sequence shown here is derived from an EMBL/GenBank/DDBJ whole genome shotgun (WGS) entry which is preliminary data.</text>
</comment>
<dbReference type="RefSeq" id="WP_251417633.1">
    <property type="nucleotide sequence ID" value="NZ_JAMQGM010000044.1"/>
</dbReference>
<name>A0ABT0XAS5_9ACTN</name>
<dbReference type="InterPro" id="IPR049450">
    <property type="entry name" value="ACOT8-like_C"/>
</dbReference>
<dbReference type="SUPFAM" id="SSF54637">
    <property type="entry name" value="Thioesterase/thiol ester dehydrase-isomerase"/>
    <property type="match status" value="1"/>
</dbReference>
<keyword evidence="4" id="KW-1185">Reference proteome</keyword>
<dbReference type="Gene3D" id="2.40.160.210">
    <property type="entry name" value="Acyl-CoA thioesterase, double hotdog domain"/>
    <property type="match status" value="1"/>
</dbReference>
<evidence type="ECO:0000259" key="2">
    <source>
        <dbReference type="Pfam" id="PF20789"/>
    </source>
</evidence>
<dbReference type="InterPro" id="IPR042171">
    <property type="entry name" value="Acyl-CoA_hotdog"/>
</dbReference>
<dbReference type="Pfam" id="PF20789">
    <property type="entry name" value="4HBT_3C"/>
    <property type="match status" value="1"/>
</dbReference>
<proteinExistence type="predicted"/>
<dbReference type="Proteomes" id="UP001167160">
    <property type="component" value="Unassembled WGS sequence"/>
</dbReference>